<name>A0A2T7PGL7_POMCA</name>
<dbReference type="Proteomes" id="UP000245119">
    <property type="component" value="Linkage Group LG4"/>
</dbReference>
<evidence type="ECO:0000256" key="2">
    <source>
        <dbReference type="SAM" id="Coils"/>
    </source>
</evidence>
<dbReference type="InterPro" id="IPR051498">
    <property type="entry name" value="Phosducin-like_chap/apop_reg"/>
</dbReference>
<dbReference type="PANTHER" id="PTHR45809">
    <property type="entry name" value="VIRAL IAP-ASSOCIATED FACTOR HOMOLOG"/>
    <property type="match status" value="1"/>
</dbReference>
<dbReference type="InterPro" id="IPR036249">
    <property type="entry name" value="Thioredoxin-like_sf"/>
</dbReference>
<feature type="compositionally biased region" description="Basic and acidic residues" evidence="3">
    <location>
        <begin position="161"/>
        <end position="170"/>
    </location>
</feature>
<dbReference type="GO" id="GO:0006457">
    <property type="term" value="P:protein folding"/>
    <property type="evidence" value="ECO:0007669"/>
    <property type="project" value="TreeGrafter"/>
</dbReference>
<dbReference type="SUPFAM" id="SSF52833">
    <property type="entry name" value="Thioredoxin-like"/>
    <property type="match status" value="1"/>
</dbReference>
<evidence type="ECO:0000256" key="1">
    <source>
        <dbReference type="ARBA" id="ARBA00009686"/>
    </source>
</evidence>
<gene>
    <name evidence="4" type="ORF">C0Q70_07949</name>
</gene>
<comment type="similarity">
    <text evidence="1">Belongs to the phosducin family.</text>
</comment>
<proteinExistence type="inferred from homology"/>
<keyword evidence="2" id="KW-0175">Coiled coil</keyword>
<evidence type="ECO:0000313" key="4">
    <source>
        <dbReference type="EMBL" id="PVD32510.1"/>
    </source>
</evidence>
<comment type="caution">
    <text evidence="4">The sequence shown here is derived from an EMBL/GenBank/DDBJ whole genome shotgun (WGS) entry which is preliminary data.</text>
</comment>
<feature type="coiled-coil region" evidence="2">
    <location>
        <begin position="50"/>
        <end position="77"/>
    </location>
</feature>
<dbReference type="PANTHER" id="PTHR45809:SF3">
    <property type="entry name" value="VIRAL IAP-ASSOCIATED FACTOR HOMOLOG"/>
    <property type="match status" value="1"/>
</dbReference>
<keyword evidence="5" id="KW-1185">Reference proteome</keyword>
<evidence type="ECO:0000256" key="3">
    <source>
        <dbReference type="SAM" id="MobiDB-lite"/>
    </source>
</evidence>
<reference evidence="4 5" key="1">
    <citation type="submission" date="2018-04" db="EMBL/GenBank/DDBJ databases">
        <title>The genome of golden apple snail Pomacea canaliculata provides insight into stress tolerance and invasive adaptation.</title>
        <authorList>
            <person name="Liu C."/>
            <person name="Liu B."/>
            <person name="Ren Y."/>
            <person name="Zhang Y."/>
            <person name="Wang H."/>
            <person name="Li S."/>
            <person name="Jiang F."/>
            <person name="Yin L."/>
            <person name="Zhang G."/>
            <person name="Qian W."/>
            <person name="Fan W."/>
        </authorList>
    </citation>
    <scope>NUCLEOTIDE SEQUENCE [LARGE SCALE GENOMIC DNA]</scope>
    <source>
        <strain evidence="4">SZHN2017</strain>
        <tissue evidence="4">Muscle</tissue>
    </source>
</reference>
<accession>A0A2T7PGL7</accession>
<dbReference type="GO" id="GO:0005737">
    <property type="term" value="C:cytoplasm"/>
    <property type="evidence" value="ECO:0007669"/>
    <property type="project" value="TreeGrafter"/>
</dbReference>
<dbReference type="EMBL" id="PZQS01000004">
    <property type="protein sequence ID" value="PVD32510.1"/>
    <property type="molecule type" value="Genomic_DNA"/>
</dbReference>
<feature type="region of interest" description="Disordered" evidence="3">
    <location>
        <begin position="161"/>
        <end position="191"/>
    </location>
</feature>
<evidence type="ECO:0000313" key="5">
    <source>
        <dbReference type="Proteomes" id="UP000245119"/>
    </source>
</evidence>
<protein>
    <recommendedName>
        <fullName evidence="6">Phosducin thioredoxin-like domain-containing protein</fullName>
    </recommendedName>
</protein>
<dbReference type="OrthoDB" id="45518at2759"/>
<dbReference type="AlphaFoldDB" id="A0A2T7PGL7"/>
<organism evidence="4 5">
    <name type="scientific">Pomacea canaliculata</name>
    <name type="common">Golden apple snail</name>
    <dbReference type="NCBI Taxonomy" id="400727"/>
    <lineage>
        <taxon>Eukaryota</taxon>
        <taxon>Metazoa</taxon>
        <taxon>Spiralia</taxon>
        <taxon>Lophotrochozoa</taxon>
        <taxon>Mollusca</taxon>
        <taxon>Gastropoda</taxon>
        <taxon>Caenogastropoda</taxon>
        <taxon>Architaenioglossa</taxon>
        <taxon>Ampullarioidea</taxon>
        <taxon>Ampullariidae</taxon>
        <taxon>Pomacea</taxon>
    </lineage>
</organism>
<evidence type="ECO:0008006" key="6">
    <source>
        <dbReference type="Google" id="ProtNLM"/>
    </source>
</evidence>
<dbReference type="STRING" id="400727.A0A2T7PGL7"/>
<sequence length="191" mass="22142">MQNPNEDTEWNDALRKLNIIPPKEKEVTEDDIINLVEQTVQQKTSGKNLDEMTLDELNEKEDEIDEEEERLFEEYRSPLCSLVNQHMYNLAHKFPETKFLKSISSLCIPNYPDKNLPTIFVYFEGELKKQFVGPVALGGMNLKQEDIEWMLKQIGAVKSDMEEPPKHEIQDMMSKAVRDSVLNNDSDSDGY</sequence>
<dbReference type="Gene3D" id="3.40.30.10">
    <property type="entry name" value="Glutaredoxin"/>
    <property type="match status" value="1"/>
</dbReference>